<dbReference type="InterPro" id="IPR036661">
    <property type="entry name" value="Luciferase-like_sf"/>
</dbReference>
<dbReference type="InterPro" id="IPR050172">
    <property type="entry name" value="SsuD_RutA_monooxygenase"/>
</dbReference>
<feature type="domain" description="Luciferase-like" evidence="5">
    <location>
        <begin position="17"/>
        <end position="233"/>
    </location>
</feature>
<gene>
    <name evidence="6" type="ORF">KGQ19_38965</name>
</gene>
<comment type="caution">
    <text evidence="6">The sequence shown here is derived from an EMBL/GenBank/DDBJ whole genome shotgun (WGS) entry which is preliminary data.</text>
</comment>
<organism evidence="6 7">
    <name type="scientific">Catenulispora pinistramenti</name>
    <dbReference type="NCBI Taxonomy" id="2705254"/>
    <lineage>
        <taxon>Bacteria</taxon>
        <taxon>Bacillati</taxon>
        <taxon>Actinomycetota</taxon>
        <taxon>Actinomycetes</taxon>
        <taxon>Catenulisporales</taxon>
        <taxon>Catenulisporaceae</taxon>
        <taxon>Catenulispora</taxon>
    </lineage>
</organism>
<evidence type="ECO:0000259" key="5">
    <source>
        <dbReference type="Pfam" id="PF00296"/>
    </source>
</evidence>
<name>A0ABS5L3C5_9ACTN</name>
<evidence type="ECO:0000313" key="6">
    <source>
        <dbReference type="EMBL" id="MBS2552852.1"/>
    </source>
</evidence>
<evidence type="ECO:0000256" key="3">
    <source>
        <dbReference type="ARBA" id="ARBA00023002"/>
    </source>
</evidence>
<dbReference type="Proteomes" id="UP000730482">
    <property type="component" value="Unassembled WGS sequence"/>
</dbReference>
<dbReference type="SUPFAM" id="SSF51679">
    <property type="entry name" value="Bacterial luciferase-like"/>
    <property type="match status" value="1"/>
</dbReference>
<evidence type="ECO:0000256" key="4">
    <source>
        <dbReference type="ARBA" id="ARBA00023033"/>
    </source>
</evidence>
<keyword evidence="1" id="KW-0285">Flavoprotein</keyword>
<dbReference type="InterPro" id="IPR019921">
    <property type="entry name" value="Lucif-like_OxRdtase_Rv2161c"/>
</dbReference>
<keyword evidence="4" id="KW-0503">Monooxygenase</keyword>
<dbReference type="InterPro" id="IPR011251">
    <property type="entry name" value="Luciferase-like_dom"/>
</dbReference>
<dbReference type="Gene3D" id="3.20.20.30">
    <property type="entry name" value="Luciferase-like domain"/>
    <property type="match status" value="1"/>
</dbReference>
<keyword evidence="3" id="KW-0560">Oxidoreductase</keyword>
<dbReference type="PANTHER" id="PTHR42847">
    <property type="entry name" value="ALKANESULFONATE MONOOXYGENASE"/>
    <property type="match status" value="1"/>
</dbReference>
<reference evidence="6 7" key="1">
    <citation type="submission" date="2020-02" db="EMBL/GenBank/DDBJ databases">
        <title>Acidophilic actinobacteria isolated from forest soil.</title>
        <authorList>
            <person name="Golinska P."/>
        </authorList>
    </citation>
    <scope>NUCLEOTIDE SEQUENCE [LARGE SCALE GENOMIC DNA]</scope>
    <source>
        <strain evidence="6 7">NL8</strain>
    </source>
</reference>
<keyword evidence="7" id="KW-1185">Reference proteome</keyword>
<dbReference type="Pfam" id="PF00296">
    <property type="entry name" value="Bac_luciferase"/>
    <property type="match status" value="1"/>
</dbReference>
<dbReference type="EMBL" id="JAAFYZ010000215">
    <property type="protein sequence ID" value="MBS2552852.1"/>
    <property type="molecule type" value="Genomic_DNA"/>
</dbReference>
<evidence type="ECO:0000256" key="1">
    <source>
        <dbReference type="ARBA" id="ARBA00022630"/>
    </source>
</evidence>
<evidence type="ECO:0000256" key="2">
    <source>
        <dbReference type="ARBA" id="ARBA00022643"/>
    </source>
</evidence>
<sequence>MTPVVGVFGIGMGPCATAAGLRDVGTLAEELGYESVWAPEHTVLPSPRRSPSPLDPDHPILDPLIALALVAGVTRRVRLGTGVLILPQHNPVRLAKAVASLDVVSDGRAVLGLGVGYLEPEMEAMGVSPRGRGARSDEFIEAMQALWYDKAPAMDGRHVSFSQVDAHPRPVQARVPLVVGGRTEAAFRRAVRYGSGWYGFALDRAAVQTCISALRTAAEAAGRDLSELTITVTPNETLTPEVVADYAQLGVHRLAVMRPGSRDRVVGWSEFEEFVRANAPREIGATAA</sequence>
<proteinExistence type="predicted"/>
<dbReference type="RefSeq" id="WP_212018841.1">
    <property type="nucleotide sequence ID" value="NZ_JAAFYZ010000215.1"/>
</dbReference>
<dbReference type="NCBIfam" id="TIGR03619">
    <property type="entry name" value="F420_Rv2161c"/>
    <property type="match status" value="1"/>
</dbReference>
<protein>
    <submittedName>
        <fullName evidence="6">LLM class F420-dependent oxidoreductase</fullName>
    </submittedName>
</protein>
<accession>A0ABS5L3C5</accession>
<keyword evidence="2" id="KW-0288">FMN</keyword>
<evidence type="ECO:0000313" key="7">
    <source>
        <dbReference type="Proteomes" id="UP000730482"/>
    </source>
</evidence>
<dbReference type="PANTHER" id="PTHR42847:SF4">
    <property type="entry name" value="ALKANESULFONATE MONOOXYGENASE-RELATED"/>
    <property type="match status" value="1"/>
</dbReference>